<evidence type="ECO:0000313" key="4">
    <source>
        <dbReference type="EMBL" id="EAW17752.1"/>
    </source>
</evidence>
<dbReference type="CDD" id="cd00882">
    <property type="entry name" value="Ras_like_GTPase"/>
    <property type="match status" value="1"/>
</dbReference>
<dbReference type="InterPro" id="IPR027417">
    <property type="entry name" value="P-loop_NTPase"/>
</dbReference>
<name>A1DEE5_NEOFI</name>
<dbReference type="AlphaFoldDB" id="A1DEE5"/>
<dbReference type="GO" id="GO:0005525">
    <property type="term" value="F:GTP binding"/>
    <property type="evidence" value="ECO:0007669"/>
    <property type="project" value="InterPro"/>
</dbReference>
<dbReference type="OMA" id="WKWWEIA"/>
<dbReference type="SUPFAM" id="SSF52540">
    <property type="entry name" value="P-loop containing nucleoside triphosphate hydrolases"/>
    <property type="match status" value="1"/>
</dbReference>
<proteinExistence type="predicted"/>
<dbReference type="eggNOG" id="ENOG502S5RV">
    <property type="taxonomic scope" value="Eukaryota"/>
</dbReference>
<dbReference type="KEGG" id="nfi:NFIA_076840"/>
<gene>
    <name evidence="4" type="ORF">NFIA_076840</name>
</gene>
<evidence type="ECO:0000256" key="2">
    <source>
        <dbReference type="SAM" id="MobiDB-lite"/>
    </source>
</evidence>
<dbReference type="RefSeq" id="XP_001259649.1">
    <property type="nucleotide sequence ID" value="XM_001259648.1"/>
</dbReference>
<dbReference type="Gene3D" id="3.40.50.300">
    <property type="entry name" value="P-loop containing nucleotide triphosphate hydrolases"/>
    <property type="match status" value="1"/>
</dbReference>
<feature type="compositionally biased region" description="Polar residues" evidence="2">
    <location>
        <begin position="1"/>
        <end position="12"/>
    </location>
</feature>
<evidence type="ECO:0000256" key="1">
    <source>
        <dbReference type="ARBA" id="ARBA00022741"/>
    </source>
</evidence>
<dbReference type="OrthoDB" id="8954335at2759"/>
<dbReference type="VEuPathDB" id="FungiDB:NFIA_076840"/>
<keyword evidence="5" id="KW-1185">Reference proteome</keyword>
<dbReference type="EMBL" id="DS027696">
    <property type="protein sequence ID" value="EAW17752.1"/>
    <property type="molecule type" value="Genomic_DNA"/>
</dbReference>
<organism evidence="4 5">
    <name type="scientific">Neosartorya fischeri (strain ATCC 1020 / DSM 3700 / CBS 544.65 / FGSC A1164 / JCM 1740 / NRRL 181 / WB 181)</name>
    <name type="common">Aspergillus fischerianus</name>
    <dbReference type="NCBI Taxonomy" id="331117"/>
    <lineage>
        <taxon>Eukaryota</taxon>
        <taxon>Fungi</taxon>
        <taxon>Dikarya</taxon>
        <taxon>Ascomycota</taxon>
        <taxon>Pezizomycotina</taxon>
        <taxon>Eurotiomycetes</taxon>
        <taxon>Eurotiomycetidae</taxon>
        <taxon>Eurotiales</taxon>
        <taxon>Aspergillaceae</taxon>
        <taxon>Aspergillus</taxon>
        <taxon>Aspergillus subgen. Fumigati</taxon>
    </lineage>
</organism>
<feature type="region of interest" description="Disordered" evidence="2">
    <location>
        <begin position="1"/>
        <end position="45"/>
    </location>
</feature>
<dbReference type="Proteomes" id="UP000006702">
    <property type="component" value="Unassembled WGS sequence"/>
</dbReference>
<feature type="domain" description="AIG1-type G" evidence="3">
    <location>
        <begin position="84"/>
        <end position="220"/>
    </location>
</feature>
<evidence type="ECO:0000259" key="3">
    <source>
        <dbReference type="Pfam" id="PF04548"/>
    </source>
</evidence>
<protein>
    <recommendedName>
        <fullName evidence="3">AIG1-type G domain-containing protein</fullName>
    </recommendedName>
</protein>
<dbReference type="HOGENOM" id="CLU_047275_0_0_1"/>
<accession>A1DEE5</accession>
<dbReference type="InterPro" id="IPR006703">
    <property type="entry name" value="G_AIG1"/>
</dbReference>
<sequence length="415" mass="47226">MRSSPQNDSSPTAPVGEYSSDETLFPDLGQRDNIPPENGAIVSSNDTSTWPFKTLLNIAKMAKGRVNRSMINFIKTHLQGTRLIFVVGQTGSGKTSLLEEITSQDLKVGHSAKSGTLGYQVLPAIVHGKQYLFVDTPGFGAEDLKDKDVYEDIMSCVCTLGQWVTIAGIMFVHDVRSQRLTFSEMRTIRWLQCFCGPQFFRNVTIVQTQWDRITEDDMDQVRDIANELEFSAFDDVLFPKHVKGGCVYNHGVRLENKSEWVTLSRKKKRQERSRMAADFILNQYGRCGKVARLQVLEELAQGWGLYETEAAKSLFDSVEHPLICNLRYKTTYLDLDEKISPKVKEEEAAAADTSPEQQAAESSTWKWWEIAKQVAWTFWGFQRTGHTKYTEYMESVATDVWERLKGWWSGETPPQ</sequence>
<evidence type="ECO:0000313" key="5">
    <source>
        <dbReference type="Proteomes" id="UP000006702"/>
    </source>
</evidence>
<dbReference type="GeneID" id="4586151"/>
<keyword evidence="1" id="KW-0547">Nucleotide-binding</keyword>
<reference evidence="5" key="1">
    <citation type="journal article" date="2008" name="PLoS Genet.">
        <title>Genomic islands in the pathogenic filamentous fungus Aspergillus fumigatus.</title>
        <authorList>
            <person name="Fedorova N.D."/>
            <person name="Khaldi N."/>
            <person name="Joardar V.S."/>
            <person name="Maiti R."/>
            <person name="Amedeo P."/>
            <person name="Anderson M.J."/>
            <person name="Crabtree J."/>
            <person name="Silva J.C."/>
            <person name="Badger J.H."/>
            <person name="Albarraq A."/>
            <person name="Angiuoli S."/>
            <person name="Bussey H."/>
            <person name="Bowyer P."/>
            <person name="Cotty P.J."/>
            <person name="Dyer P.S."/>
            <person name="Egan A."/>
            <person name="Galens K."/>
            <person name="Fraser-Liggett C.M."/>
            <person name="Haas B.J."/>
            <person name="Inman J.M."/>
            <person name="Kent R."/>
            <person name="Lemieux S."/>
            <person name="Malavazi I."/>
            <person name="Orvis J."/>
            <person name="Roemer T."/>
            <person name="Ronning C.M."/>
            <person name="Sundaram J.P."/>
            <person name="Sutton G."/>
            <person name="Turner G."/>
            <person name="Venter J.C."/>
            <person name="White O.R."/>
            <person name="Whitty B.R."/>
            <person name="Youngman P."/>
            <person name="Wolfe K.H."/>
            <person name="Goldman G.H."/>
            <person name="Wortman J.R."/>
            <person name="Jiang B."/>
            <person name="Denning D.W."/>
            <person name="Nierman W.C."/>
        </authorList>
    </citation>
    <scope>NUCLEOTIDE SEQUENCE [LARGE SCALE GENOMIC DNA]</scope>
    <source>
        <strain evidence="5">ATCC 1020 / DSM 3700 / CBS 544.65 / FGSC A1164 / JCM 1740 / NRRL 181 / WB 181</strain>
    </source>
</reference>
<dbReference type="Pfam" id="PF04548">
    <property type="entry name" value="AIG1"/>
    <property type="match status" value="1"/>
</dbReference>